<evidence type="ECO:0000313" key="2">
    <source>
        <dbReference type="EMBL" id="MBB3901573.1"/>
    </source>
</evidence>
<gene>
    <name evidence="2" type="ORF">GGR33_001059</name>
</gene>
<proteinExistence type="predicted"/>
<comment type="caution">
    <text evidence="2">The sequence shown here is derived from an EMBL/GenBank/DDBJ whole genome shotgun (WGS) entry which is preliminary data.</text>
</comment>
<dbReference type="EMBL" id="JACIDN010000002">
    <property type="protein sequence ID" value="MBB3901573.1"/>
    <property type="molecule type" value="Genomic_DNA"/>
</dbReference>
<evidence type="ECO:0000313" key="3">
    <source>
        <dbReference type="Proteomes" id="UP000517759"/>
    </source>
</evidence>
<feature type="region of interest" description="Disordered" evidence="1">
    <location>
        <begin position="1"/>
        <end position="40"/>
    </location>
</feature>
<organism evidence="2 3">
    <name type="scientific">Methylobacterium brachythecii</name>
    <dbReference type="NCBI Taxonomy" id="1176177"/>
    <lineage>
        <taxon>Bacteria</taxon>
        <taxon>Pseudomonadati</taxon>
        <taxon>Pseudomonadota</taxon>
        <taxon>Alphaproteobacteria</taxon>
        <taxon>Hyphomicrobiales</taxon>
        <taxon>Methylobacteriaceae</taxon>
        <taxon>Methylobacterium</taxon>
    </lineage>
</organism>
<name>A0A7W6AF47_9HYPH</name>
<feature type="compositionally biased region" description="Basic and acidic residues" evidence="1">
    <location>
        <begin position="1"/>
        <end position="19"/>
    </location>
</feature>
<protein>
    <submittedName>
        <fullName evidence="2">Uncharacterized protein</fullName>
    </submittedName>
</protein>
<reference evidence="2 3" key="1">
    <citation type="submission" date="2020-08" db="EMBL/GenBank/DDBJ databases">
        <title>Genomic Encyclopedia of Type Strains, Phase IV (KMG-IV): sequencing the most valuable type-strain genomes for metagenomic binning, comparative biology and taxonomic classification.</title>
        <authorList>
            <person name="Goeker M."/>
        </authorList>
    </citation>
    <scope>NUCLEOTIDE SEQUENCE [LARGE SCALE GENOMIC DNA]</scope>
    <source>
        <strain evidence="2 3">DSM 24105</strain>
    </source>
</reference>
<dbReference type="AlphaFoldDB" id="A0A7W6AF47"/>
<dbReference type="RefSeq" id="WP_183502631.1">
    <property type="nucleotide sequence ID" value="NZ_BSPG01000003.1"/>
</dbReference>
<evidence type="ECO:0000256" key="1">
    <source>
        <dbReference type="SAM" id="MobiDB-lite"/>
    </source>
</evidence>
<feature type="compositionally biased region" description="Polar residues" evidence="1">
    <location>
        <begin position="21"/>
        <end position="32"/>
    </location>
</feature>
<dbReference type="Proteomes" id="UP000517759">
    <property type="component" value="Unassembled WGS sequence"/>
</dbReference>
<accession>A0A7W6AF47</accession>
<sequence length="69" mass="7716">MALSDKHFPAAGKRPDHMAENQPSQLNHTGKTSLGDRRKTLRPLDYLKYQDISRSRFPVIALPGVDIGT</sequence>